<dbReference type="RefSeq" id="WP_145281719.1">
    <property type="nucleotide sequence ID" value="NZ_CP036291.1"/>
</dbReference>
<organism evidence="3 4">
    <name type="scientific">Pirellulimonas nuda</name>
    <dbReference type="NCBI Taxonomy" id="2528009"/>
    <lineage>
        <taxon>Bacteria</taxon>
        <taxon>Pseudomonadati</taxon>
        <taxon>Planctomycetota</taxon>
        <taxon>Planctomycetia</taxon>
        <taxon>Pirellulales</taxon>
        <taxon>Lacipirellulaceae</taxon>
        <taxon>Pirellulimonas</taxon>
    </lineage>
</organism>
<dbReference type="InterPro" id="IPR016024">
    <property type="entry name" value="ARM-type_fold"/>
</dbReference>
<dbReference type="KEGG" id="pnd:Pla175_10080"/>
<dbReference type="Proteomes" id="UP000317429">
    <property type="component" value="Chromosome"/>
</dbReference>
<dbReference type="InterPro" id="IPR017850">
    <property type="entry name" value="Alkaline_phosphatase_core_sf"/>
</dbReference>
<keyword evidence="1" id="KW-0732">Signal</keyword>
<feature type="chain" id="PRO_5021732413" evidence="1">
    <location>
        <begin position="28"/>
        <end position="638"/>
    </location>
</feature>
<sequence length="638" mass="70444" precursor="true">MPLHSRAFAAAVAVLLLLGPAAGRSAAADRPNVLWITSEDNAAYWLGCYAAPEARSEIQTPRLDAFAAEGVQFNHAYSNAPVCAVARCTLLTGVYAVSLGTQHMRSRHAIPASIKPYVSYLREQGYYCTNNSKTDYNFRVPGAKVNDASYWDACSGKAHYKNRPEGSPFFAIFNLTTSHESSLFPDKVRQNRKRGLIPQQPRNDPAKVTVPPHLPDLPEVREDIAIYHDTITALDTQVGELLDELESLGLAEDTIVFYYGDHGGVTPRGKRYLTDTGVRVPMLIHVPEKWRGLSPFSAGEKVDELVAFVDLAPTALSLVGLDKPSQMQGRAFLGEHRVEPPKNDVAFLYGDRFDEIVGMRRGVTNGRWKYIRRFTPYLPAAPYSTYLFGQPAWVAWRDAWKAGTLPERFNQIWETPQPVEMLFDTAADPWEVNNLADDPAHTAVLRRMRSRLSAEMIEAVDTGLVPESMFKSLAGQGTMYDYVRSDRFDVSRTLTLALDATSGDPAKLPAIEAALADPNPVTRYWGAVGCMTLGKAALAAKPALEKLLDDDEATNRVAAARALAALGDAGRGKAALFEQFDRGLNAEETVLLLNAVRDADAMDDAPDAWIDRALSDRSTDEYVRRLFQQMKDQRSASN</sequence>
<dbReference type="InterPro" id="IPR000917">
    <property type="entry name" value="Sulfatase_N"/>
</dbReference>
<gene>
    <name evidence="3" type="primary">ltaS2_1</name>
    <name evidence="3" type="ORF">Pla175_10080</name>
</gene>
<name>A0A518D855_9BACT</name>
<dbReference type="InterPro" id="IPR052701">
    <property type="entry name" value="GAG_Ulvan_Degrading_Sulfatases"/>
</dbReference>
<proteinExistence type="predicted"/>
<reference evidence="3 4" key="1">
    <citation type="submission" date="2019-02" db="EMBL/GenBank/DDBJ databases">
        <title>Deep-cultivation of Planctomycetes and their phenomic and genomic characterization uncovers novel biology.</title>
        <authorList>
            <person name="Wiegand S."/>
            <person name="Jogler M."/>
            <person name="Boedeker C."/>
            <person name="Pinto D."/>
            <person name="Vollmers J."/>
            <person name="Rivas-Marin E."/>
            <person name="Kohn T."/>
            <person name="Peeters S.H."/>
            <person name="Heuer A."/>
            <person name="Rast P."/>
            <person name="Oberbeckmann S."/>
            <person name="Bunk B."/>
            <person name="Jeske O."/>
            <person name="Meyerdierks A."/>
            <person name="Storesund J.E."/>
            <person name="Kallscheuer N."/>
            <person name="Luecker S."/>
            <person name="Lage O.M."/>
            <person name="Pohl T."/>
            <person name="Merkel B.J."/>
            <person name="Hornburger P."/>
            <person name="Mueller R.-W."/>
            <person name="Bruemmer F."/>
            <person name="Labrenz M."/>
            <person name="Spormann A.M."/>
            <person name="Op den Camp H."/>
            <person name="Overmann J."/>
            <person name="Amann R."/>
            <person name="Jetten M.S.M."/>
            <person name="Mascher T."/>
            <person name="Medema M.H."/>
            <person name="Devos D.P."/>
            <person name="Kaster A.-K."/>
            <person name="Ovreas L."/>
            <person name="Rohde M."/>
            <person name="Galperin M.Y."/>
            <person name="Jogler C."/>
        </authorList>
    </citation>
    <scope>NUCLEOTIDE SEQUENCE [LARGE SCALE GENOMIC DNA]</scope>
    <source>
        <strain evidence="3 4">Pla175</strain>
    </source>
</reference>
<dbReference type="AlphaFoldDB" id="A0A518D855"/>
<evidence type="ECO:0000313" key="3">
    <source>
        <dbReference type="EMBL" id="QDU87643.1"/>
    </source>
</evidence>
<dbReference type="EMBL" id="CP036291">
    <property type="protein sequence ID" value="QDU87643.1"/>
    <property type="molecule type" value="Genomic_DNA"/>
</dbReference>
<dbReference type="Pfam" id="PF00884">
    <property type="entry name" value="Sulfatase"/>
    <property type="match status" value="1"/>
</dbReference>
<dbReference type="Gene3D" id="3.40.720.10">
    <property type="entry name" value="Alkaline Phosphatase, subunit A"/>
    <property type="match status" value="1"/>
</dbReference>
<dbReference type="Gene3D" id="1.25.10.10">
    <property type="entry name" value="Leucine-rich Repeat Variant"/>
    <property type="match status" value="1"/>
</dbReference>
<protein>
    <submittedName>
        <fullName evidence="3">Lipoteichoic acid synthase 2</fullName>
    </submittedName>
</protein>
<dbReference type="InterPro" id="IPR011989">
    <property type="entry name" value="ARM-like"/>
</dbReference>
<dbReference type="SUPFAM" id="SSF53649">
    <property type="entry name" value="Alkaline phosphatase-like"/>
    <property type="match status" value="1"/>
</dbReference>
<accession>A0A518D855</accession>
<dbReference type="PANTHER" id="PTHR43751:SF1">
    <property type="entry name" value="SULFATASE ATSG-RELATED"/>
    <property type="match status" value="1"/>
</dbReference>
<keyword evidence="4" id="KW-1185">Reference proteome</keyword>
<dbReference type="PANTHER" id="PTHR43751">
    <property type="entry name" value="SULFATASE"/>
    <property type="match status" value="1"/>
</dbReference>
<evidence type="ECO:0000256" key="1">
    <source>
        <dbReference type="SAM" id="SignalP"/>
    </source>
</evidence>
<feature type="domain" description="Sulfatase N-terminal" evidence="2">
    <location>
        <begin position="31"/>
        <end position="320"/>
    </location>
</feature>
<feature type="signal peptide" evidence="1">
    <location>
        <begin position="1"/>
        <end position="27"/>
    </location>
</feature>
<dbReference type="SUPFAM" id="SSF48371">
    <property type="entry name" value="ARM repeat"/>
    <property type="match status" value="1"/>
</dbReference>
<evidence type="ECO:0000259" key="2">
    <source>
        <dbReference type="Pfam" id="PF00884"/>
    </source>
</evidence>
<dbReference type="CDD" id="cd16027">
    <property type="entry name" value="SGSH"/>
    <property type="match status" value="1"/>
</dbReference>
<evidence type="ECO:0000313" key="4">
    <source>
        <dbReference type="Proteomes" id="UP000317429"/>
    </source>
</evidence>
<dbReference type="OrthoDB" id="9763613at2"/>